<dbReference type="RefSeq" id="WP_073173414.1">
    <property type="nucleotide sequence ID" value="NZ_FQVE01000002.1"/>
</dbReference>
<evidence type="ECO:0008006" key="3">
    <source>
        <dbReference type="Google" id="ProtNLM"/>
    </source>
</evidence>
<organism evidence="1 2">
    <name type="scientific">Chryseobacterium vrystaatense</name>
    <dbReference type="NCBI Taxonomy" id="307480"/>
    <lineage>
        <taxon>Bacteria</taxon>
        <taxon>Pseudomonadati</taxon>
        <taxon>Bacteroidota</taxon>
        <taxon>Flavobacteriia</taxon>
        <taxon>Flavobacteriales</taxon>
        <taxon>Weeksellaceae</taxon>
        <taxon>Chryseobacterium group</taxon>
        <taxon>Chryseobacterium</taxon>
    </lineage>
</organism>
<reference evidence="1 2" key="1">
    <citation type="submission" date="2014-07" db="EMBL/GenBank/DDBJ databases">
        <title>Genome of Chryseobacterium vrystaatense LMG 22846.</title>
        <authorList>
            <person name="Pipes S.E."/>
            <person name="Stropko S.J."/>
            <person name="Newman J.D."/>
        </authorList>
    </citation>
    <scope>NUCLEOTIDE SEQUENCE [LARGE SCALE GENOMIC DNA]</scope>
    <source>
        <strain evidence="1 2">LMG 22846</strain>
    </source>
</reference>
<dbReference type="Gene3D" id="2.60.40.1120">
    <property type="entry name" value="Carboxypeptidase-like, regulatory domain"/>
    <property type="match status" value="1"/>
</dbReference>
<accession>A0ABR4UMQ1</accession>
<evidence type="ECO:0000313" key="2">
    <source>
        <dbReference type="Proteomes" id="UP000028719"/>
    </source>
</evidence>
<evidence type="ECO:0000313" key="1">
    <source>
        <dbReference type="EMBL" id="KFF26265.1"/>
    </source>
</evidence>
<dbReference type="Proteomes" id="UP000028719">
    <property type="component" value="Unassembled WGS sequence"/>
</dbReference>
<dbReference type="EMBL" id="JPRI01000003">
    <property type="protein sequence ID" value="KFF26265.1"/>
    <property type="molecule type" value="Genomic_DNA"/>
</dbReference>
<comment type="caution">
    <text evidence="1">The sequence shown here is derived from an EMBL/GenBank/DDBJ whole genome shotgun (WGS) entry which is preliminary data.</text>
</comment>
<dbReference type="SUPFAM" id="SSF49464">
    <property type="entry name" value="Carboxypeptidase regulatory domain-like"/>
    <property type="match status" value="1"/>
</dbReference>
<proteinExistence type="predicted"/>
<dbReference type="Pfam" id="PF13715">
    <property type="entry name" value="CarbopepD_reg_2"/>
    <property type="match status" value="1"/>
</dbReference>
<keyword evidence="2" id="KW-1185">Reference proteome</keyword>
<gene>
    <name evidence="1" type="ORF">IW16_10365</name>
</gene>
<sequence length="266" mass="30490">MLLAFNWSLSQKIVEGQVLSEHNEPISYVNIGIINENTGTVSDINGYFKINIDNDKLNHLLTFSSPGFENYQVRINDIDETKDRKFLLSSKTIKIPEVIITLKNTQDVKLGTTSYSTMVAGYVRVNNDKNKDIQEFAKELNIKKPSKIKDIHMNLFNVIESDKRNFRVNIYDIKDGLPNNKINTENIIIDQKLQNGWNTFDVSSYHLVYDKPIFISIEYIPQIPGEPEPFRYSGKLFGKSITRNASLGKWQTKKGLTMSIYVTVAQ</sequence>
<protein>
    <recommendedName>
        <fullName evidence="3">CarboxypepD_reg-like domain-containing protein</fullName>
    </recommendedName>
</protein>
<name>A0ABR4UMQ1_9FLAO</name>
<dbReference type="InterPro" id="IPR008969">
    <property type="entry name" value="CarboxyPept-like_regulatory"/>
</dbReference>